<organism evidence="1 2">
    <name type="scientific">Vespula squamosa</name>
    <name type="common">Southern yellow jacket</name>
    <name type="synonym">Wasp</name>
    <dbReference type="NCBI Taxonomy" id="30214"/>
    <lineage>
        <taxon>Eukaryota</taxon>
        <taxon>Metazoa</taxon>
        <taxon>Ecdysozoa</taxon>
        <taxon>Arthropoda</taxon>
        <taxon>Hexapoda</taxon>
        <taxon>Insecta</taxon>
        <taxon>Pterygota</taxon>
        <taxon>Neoptera</taxon>
        <taxon>Endopterygota</taxon>
        <taxon>Hymenoptera</taxon>
        <taxon>Apocrita</taxon>
        <taxon>Aculeata</taxon>
        <taxon>Vespoidea</taxon>
        <taxon>Vespidae</taxon>
        <taxon>Vespinae</taxon>
        <taxon>Vespula</taxon>
    </lineage>
</organism>
<keyword evidence="2" id="KW-1185">Reference proteome</keyword>
<dbReference type="AlphaFoldDB" id="A0ABD2AUN3"/>
<protein>
    <submittedName>
        <fullName evidence="1">Uncharacterized protein</fullName>
    </submittedName>
</protein>
<evidence type="ECO:0000313" key="2">
    <source>
        <dbReference type="Proteomes" id="UP001607302"/>
    </source>
</evidence>
<name>A0ABD2AUN3_VESSQ</name>
<evidence type="ECO:0000313" key="1">
    <source>
        <dbReference type="EMBL" id="KAL2724329.1"/>
    </source>
</evidence>
<sequence length="261" mass="30330">EKKKKEKRRRRKRRRRRYDVTSCDIVIASKYREYILTSLSVLSKKEKRKKNSNFTEHPTNLIFKFSRFPEYKISRMDDPRKSFEIGKRDAESLKVPTWKVVGTKWGESVGGLSFPVCRVLATIPEGDTEHTVTLIQRTILSRLGFTPFYNQPRNAERCWEMLEIFPIVRPKRTRAYSPVGVQREGIVVNYPTIIPGLSKHHVIIVKASLQFCIISKLNPAIGDFESSLTSSVWMGITRWAMVSTNRAVNSKPSWLVRFVHD</sequence>
<reference evidence="1 2" key="1">
    <citation type="journal article" date="2024" name="Ann. Entomol. Soc. Am.">
        <title>Genomic analyses of the southern and eastern yellowjacket wasps (Hymenoptera: Vespidae) reveal evolutionary signatures of social life.</title>
        <authorList>
            <person name="Catto M.A."/>
            <person name="Caine P.B."/>
            <person name="Orr S.E."/>
            <person name="Hunt B.G."/>
            <person name="Goodisman M.A.D."/>
        </authorList>
    </citation>
    <scope>NUCLEOTIDE SEQUENCE [LARGE SCALE GENOMIC DNA]</scope>
    <source>
        <strain evidence="1">233</strain>
        <tissue evidence="1">Head and thorax</tissue>
    </source>
</reference>
<accession>A0ABD2AUN3</accession>
<comment type="caution">
    <text evidence="1">The sequence shown here is derived from an EMBL/GenBank/DDBJ whole genome shotgun (WGS) entry which is preliminary data.</text>
</comment>
<dbReference type="EMBL" id="JAUDFV010000139">
    <property type="protein sequence ID" value="KAL2724329.1"/>
    <property type="molecule type" value="Genomic_DNA"/>
</dbReference>
<feature type="non-terminal residue" evidence="1">
    <location>
        <position position="1"/>
    </location>
</feature>
<proteinExistence type="predicted"/>
<gene>
    <name evidence="1" type="ORF">V1478_008842</name>
</gene>
<dbReference type="Proteomes" id="UP001607302">
    <property type="component" value="Unassembled WGS sequence"/>
</dbReference>